<proteinExistence type="predicted"/>
<dbReference type="InterPro" id="IPR011051">
    <property type="entry name" value="RmlC_Cupin_sf"/>
</dbReference>
<dbReference type="CDD" id="cd10548">
    <property type="entry name" value="cupin_CDO"/>
    <property type="match status" value="1"/>
</dbReference>
<reference evidence="1 2" key="1">
    <citation type="submission" date="2017-04" db="EMBL/GenBank/DDBJ databases">
        <title>Draft genome sequence of Zooshikella ganghwensis VG4 isolated from Red Sea sediments.</title>
        <authorList>
            <person name="Rehman Z."/>
            <person name="Alam I."/>
            <person name="Kamau A."/>
            <person name="Bajic V."/>
            <person name="Leiknes T."/>
        </authorList>
    </citation>
    <scope>NUCLEOTIDE SEQUENCE [LARGE SCALE GENOMIC DNA]</scope>
    <source>
        <strain evidence="1 2">VG4</strain>
    </source>
</reference>
<accession>A0A4P9VRY1</accession>
<dbReference type="RefSeq" id="WP_094789137.1">
    <property type="nucleotide sequence ID" value="NZ_NDXW01000001.1"/>
</dbReference>
<dbReference type="EMBL" id="NDXW01000001">
    <property type="protein sequence ID" value="RDH46368.1"/>
    <property type="molecule type" value="Genomic_DNA"/>
</dbReference>
<name>A0A4P9VRY1_9GAMM</name>
<dbReference type="Gene3D" id="2.60.120.10">
    <property type="entry name" value="Jelly Rolls"/>
    <property type="match status" value="1"/>
</dbReference>
<protein>
    <recommendedName>
        <fullName evidence="3">Cysteine dioxygenase</fullName>
    </recommendedName>
</protein>
<evidence type="ECO:0000313" key="2">
    <source>
        <dbReference type="Proteomes" id="UP000257039"/>
    </source>
</evidence>
<dbReference type="AlphaFoldDB" id="A0A4P9VRY1"/>
<comment type="caution">
    <text evidence="1">The sequence shown here is derived from an EMBL/GenBank/DDBJ whole genome shotgun (WGS) entry which is preliminary data.</text>
</comment>
<evidence type="ECO:0000313" key="1">
    <source>
        <dbReference type="EMBL" id="RDH46368.1"/>
    </source>
</evidence>
<dbReference type="SUPFAM" id="SSF51182">
    <property type="entry name" value="RmlC-like cupins"/>
    <property type="match status" value="1"/>
</dbReference>
<organism evidence="1 2">
    <name type="scientific">Zooshikella ganghwensis</name>
    <dbReference type="NCBI Taxonomy" id="202772"/>
    <lineage>
        <taxon>Bacteria</taxon>
        <taxon>Pseudomonadati</taxon>
        <taxon>Pseudomonadota</taxon>
        <taxon>Gammaproteobacteria</taxon>
        <taxon>Oceanospirillales</taxon>
        <taxon>Zooshikellaceae</taxon>
        <taxon>Zooshikella</taxon>
    </lineage>
</organism>
<evidence type="ECO:0008006" key="3">
    <source>
        <dbReference type="Google" id="ProtNLM"/>
    </source>
</evidence>
<gene>
    <name evidence="1" type="ORF">B9G39_24560</name>
</gene>
<dbReference type="Proteomes" id="UP000257039">
    <property type="component" value="Unassembled WGS sequence"/>
</dbReference>
<sequence length="426" mass="48235">MDEALKTLLESPIKKVLQQEGGKQQTYTDSQNRTVISSFGTLIVNGQGVVSVVLKERTPFSIDVVTNETLEQGIRLVVLEEGVKLYELEGGTETLLDERSGLAIGLDEDKEATYWFSFFGQNRAIHYGKGEMRSLTTLLEYVFPDDGGDPSKFWMNDLSKYNVSSPSEVTVWKDPVTAEPPLIVLPTDKFTMMDAAEYRAVVPNALSQECQELYSNVVGKSFVLNTPDFPDFTDAIEASIRNPNGWCYKKLEEKKSEFGGEGDIKATYLRITLGVNQGWSPGIPYVLEIWPAGHYSPIHNHAGANAIIRVLHGEIGVNLYAMLSINHQQPFAQKILVKDDVTWISPGLNQIHQLKNINENGPTCMTIQCYLYNQSNRSHYEYFDYIDNEGTDIGHYYPDSDMEFPEFKALMRSEWLGNVRPKEWWR</sequence>
<keyword evidence="2" id="KW-1185">Reference proteome</keyword>
<dbReference type="InterPro" id="IPR014710">
    <property type="entry name" value="RmlC-like_jellyroll"/>
</dbReference>